<feature type="domain" description="GGDEF" evidence="5">
    <location>
        <begin position="390"/>
        <end position="520"/>
    </location>
</feature>
<dbReference type="RefSeq" id="WP_051693042.1">
    <property type="nucleotide sequence ID" value="NZ_JMQN01000048.1"/>
</dbReference>
<evidence type="ECO:0000256" key="4">
    <source>
        <dbReference type="SAM" id="Coils"/>
    </source>
</evidence>
<dbReference type="CDD" id="cd01949">
    <property type="entry name" value="GGDEF"/>
    <property type="match status" value="1"/>
</dbReference>
<dbReference type="InterPro" id="IPR029787">
    <property type="entry name" value="Nucleotide_cyclase"/>
</dbReference>
<comment type="catalytic activity">
    <reaction evidence="3">
        <text>2 GTP = 3',3'-c-di-GMP + 2 diphosphate</text>
        <dbReference type="Rhea" id="RHEA:24898"/>
        <dbReference type="ChEBI" id="CHEBI:33019"/>
        <dbReference type="ChEBI" id="CHEBI:37565"/>
        <dbReference type="ChEBI" id="CHEBI:58805"/>
        <dbReference type="EC" id="2.7.7.65"/>
    </reaction>
</comment>
<keyword evidence="4" id="KW-0175">Coiled coil</keyword>
<feature type="coiled-coil region" evidence="4">
    <location>
        <begin position="5"/>
        <end position="39"/>
    </location>
</feature>
<dbReference type="Gene3D" id="3.30.70.270">
    <property type="match status" value="1"/>
</dbReference>
<dbReference type="PATRIC" id="fig|1232683.4.peg.3241"/>
<dbReference type="EC" id="2.7.7.65" evidence="2"/>
<dbReference type="eggNOG" id="COG3706">
    <property type="taxonomic scope" value="Bacteria"/>
</dbReference>
<dbReference type="AlphaFoldDB" id="A0A081FV49"/>
<evidence type="ECO:0000256" key="3">
    <source>
        <dbReference type="ARBA" id="ARBA00034247"/>
    </source>
</evidence>
<dbReference type="OrthoDB" id="9812260at2"/>
<dbReference type="InterPro" id="IPR048516">
    <property type="entry name" value="DGCcoil"/>
</dbReference>
<dbReference type="InterPro" id="IPR043128">
    <property type="entry name" value="Rev_trsase/Diguanyl_cyclase"/>
</dbReference>
<sequence>MALEQEDWKLKFKELAQECEALQQNVEAAHALNRSLTAQLALGVRGQSATLDAELDQLRELLLKPGNPGTLDKTFGRVERQIKLLDDQRLSVSGDIRNAFDRWIGQLKGLSQSEAFANLLKNTAKRVPDASEHLYKLSGLLLEMVELQKGLLPASSSTETYELNGRGDTDALEVEMLERRVADEMLKLIDALNVQSSGLALARQLIERIEAGLKSADIPDLMSELVRLARLSAGLEHQEFENYLINLNEQLAYVQEFLSQSQDEERQAFEAHQHLDNAVRQNVRQLHQSVKASNDLPSLKLAVSQQLASIVSTMDQYRSHESEREKRMQVRYESLLEKVDQMEVEASRVRSRMEEEQLRARTDPLTGLPNRVSYDDQLKEALGRWQRYQTPFAIAVVDLDRFKEINDAYGHLAGDKVLRLVARVLQRNLRGSDFIARYGGEEFVIIFPSTVGTDAKSAADKLRDAVQNSPFHFRGEPVQVTASIGVAQVGAEDAEEDVFARADAALYRAKEEGRNKVVSA</sequence>
<dbReference type="PANTHER" id="PTHR45138">
    <property type="entry name" value="REGULATORY COMPONENTS OF SENSORY TRANSDUCTION SYSTEM"/>
    <property type="match status" value="1"/>
</dbReference>
<reference evidence="6 7" key="1">
    <citation type="submission" date="2014-04" db="EMBL/GenBank/DDBJ databases">
        <title>Marinobacterium kochiensis sp. nov., isolated from sediment sample collected from Kochi backwaters in Kerala, India.</title>
        <authorList>
            <person name="Singh A."/>
            <person name="Pinnaka A.K."/>
        </authorList>
    </citation>
    <scope>NUCLEOTIDE SEQUENCE [LARGE SCALE GENOMIC DNA]</scope>
    <source>
        <strain evidence="6 7">AK27</strain>
    </source>
</reference>
<dbReference type="InterPro" id="IPR050469">
    <property type="entry name" value="Diguanylate_Cyclase"/>
</dbReference>
<feature type="coiled-coil region" evidence="4">
    <location>
        <begin position="325"/>
        <end position="359"/>
    </location>
</feature>
<dbReference type="GO" id="GO:0052621">
    <property type="term" value="F:diguanylate cyclase activity"/>
    <property type="evidence" value="ECO:0007669"/>
    <property type="project" value="UniProtKB-EC"/>
</dbReference>
<protein>
    <recommendedName>
        <fullName evidence="2">diguanylate cyclase</fullName>
        <ecNumber evidence="2">2.7.7.65</ecNumber>
    </recommendedName>
</protein>
<comment type="cofactor">
    <cofactor evidence="1">
        <name>Mg(2+)</name>
        <dbReference type="ChEBI" id="CHEBI:18420"/>
    </cofactor>
</comment>
<organism evidence="6 7">
    <name type="scientific">Marinobacterium lacunae</name>
    <dbReference type="NCBI Taxonomy" id="1232683"/>
    <lineage>
        <taxon>Bacteria</taxon>
        <taxon>Pseudomonadati</taxon>
        <taxon>Pseudomonadota</taxon>
        <taxon>Gammaproteobacteria</taxon>
        <taxon>Oceanospirillales</taxon>
        <taxon>Oceanospirillaceae</taxon>
        <taxon>Marinobacterium</taxon>
    </lineage>
</organism>
<name>A0A081FV49_9GAMM</name>
<dbReference type="Proteomes" id="UP000028252">
    <property type="component" value="Unassembled WGS sequence"/>
</dbReference>
<dbReference type="Pfam" id="PF00990">
    <property type="entry name" value="GGDEF"/>
    <property type="match status" value="1"/>
</dbReference>
<dbReference type="EMBL" id="JMQN01000048">
    <property type="protein sequence ID" value="KEA62404.1"/>
    <property type="molecule type" value="Genomic_DNA"/>
</dbReference>
<dbReference type="PROSITE" id="PS50887">
    <property type="entry name" value="GGDEF"/>
    <property type="match status" value="1"/>
</dbReference>
<dbReference type="SMART" id="SM00267">
    <property type="entry name" value="GGDEF"/>
    <property type="match status" value="1"/>
</dbReference>
<keyword evidence="7" id="KW-1185">Reference proteome</keyword>
<evidence type="ECO:0000313" key="6">
    <source>
        <dbReference type="EMBL" id="KEA62404.1"/>
    </source>
</evidence>
<evidence type="ECO:0000313" key="7">
    <source>
        <dbReference type="Proteomes" id="UP000028252"/>
    </source>
</evidence>
<dbReference type="Pfam" id="PF20975">
    <property type="entry name" value="DGCcoil"/>
    <property type="match status" value="1"/>
</dbReference>
<dbReference type="InterPro" id="IPR000160">
    <property type="entry name" value="GGDEF_dom"/>
</dbReference>
<evidence type="ECO:0000256" key="1">
    <source>
        <dbReference type="ARBA" id="ARBA00001946"/>
    </source>
</evidence>
<evidence type="ECO:0000259" key="5">
    <source>
        <dbReference type="PROSITE" id="PS50887"/>
    </source>
</evidence>
<comment type="caution">
    <text evidence="6">The sequence shown here is derived from an EMBL/GenBank/DDBJ whole genome shotgun (WGS) entry which is preliminary data.</text>
</comment>
<accession>A0A081FV49</accession>
<dbReference type="NCBIfam" id="TIGR00254">
    <property type="entry name" value="GGDEF"/>
    <property type="match status" value="1"/>
</dbReference>
<gene>
    <name evidence="6" type="ORF">ADIMK_3295</name>
</gene>
<dbReference type="SUPFAM" id="SSF55073">
    <property type="entry name" value="Nucleotide cyclase"/>
    <property type="match status" value="1"/>
</dbReference>
<dbReference type="FunFam" id="3.30.70.270:FF:000001">
    <property type="entry name" value="Diguanylate cyclase domain protein"/>
    <property type="match status" value="1"/>
</dbReference>
<evidence type="ECO:0000256" key="2">
    <source>
        <dbReference type="ARBA" id="ARBA00012528"/>
    </source>
</evidence>
<dbReference type="PANTHER" id="PTHR45138:SF9">
    <property type="entry name" value="DIGUANYLATE CYCLASE DGCM-RELATED"/>
    <property type="match status" value="1"/>
</dbReference>
<proteinExistence type="predicted"/>
<dbReference type="STRING" id="1232683.ADIMK_3295"/>